<name>A0A6S6U9G1_9BACT</name>
<keyword evidence="1" id="KW-0175">Coiled coil</keyword>
<proteinExistence type="predicted"/>
<evidence type="ECO:0000256" key="1">
    <source>
        <dbReference type="SAM" id="Coils"/>
    </source>
</evidence>
<feature type="coiled-coil region" evidence="1">
    <location>
        <begin position="29"/>
        <end position="82"/>
    </location>
</feature>
<evidence type="ECO:0000313" key="2">
    <source>
        <dbReference type="EMBL" id="CAA6823309.1"/>
    </source>
</evidence>
<dbReference type="EMBL" id="CACVAS010000117">
    <property type="protein sequence ID" value="CAA6823309.1"/>
    <property type="molecule type" value="Genomic_DNA"/>
</dbReference>
<evidence type="ECO:0008006" key="3">
    <source>
        <dbReference type="Google" id="ProtNLM"/>
    </source>
</evidence>
<protein>
    <recommendedName>
        <fullName evidence="3">Polyhydroxyalkanoate synthesis regulator phasin</fullName>
    </recommendedName>
</protein>
<gene>
    <name evidence="2" type="ORF">HELGO_WM906</name>
</gene>
<sequence>MIQSKINKKEYMMLKELIYTGLGGALLLKERVDEEIDKLQEKGKLSKEDADSFMKKLQTRGEKEEEKVKEKIKEALKEVIEEMGLATKADIEALKEHKET</sequence>
<reference evidence="2" key="1">
    <citation type="submission" date="2020-01" db="EMBL/GenBank/DDBJ databases">
        <authorList>
            <person name="Meier V. D."/>
            <person name="Meier V D."/>
        </authorList>
    </citation>
    <scope>NUCLEOTIDE SEQUENCE</scope>
    <source>
        <strain evidence="2">HLG_WM_MAG_01</strain>
    </source>
</reference>
<accession>A0A6S6U9G1</accession>
<dbReference type="AlphaFoldDB" id="A0A6S6U9G1"/>
<organism evidence="2">
    <name type="scientific">uncultured Sulfurovum sp</name>
    <dbReference type="NCBI Taxonomy" id="269237"/>
    <lineage>
        <taxon>Bacteria</taxon>
        <taxon>Pseudomonadati</taxon>
        <taxon>Campylobacterota</taxon>
        <taxon>Epsilonproteobacteria</taxon>
        <taxon>Campylobacterales</taxon>
        <taxon>Sulfurovaceae</taxon>
        <taxon>Sulfurovum</taxon>
        <taxon>environmental samples</taxon>
    </lineage>
</organism>